<dbReference type="Gene3D" id="3.90.25.10">
    <property type="entry name" value="UDP-galactose 4-epimerase, domain 1"/>
    <property type="match status" value="1"/>
</dbReference>
<organism evidence="2 3">
    <name type="scientific">Caproicibacter fermentans</name>
    <dbReference type="NCBI Taxonomy" id="2576756"/>
    <lineage>
        <taxon>Bacteria</taxon>
        <taxon>Bacillati</taxon>
        <taxon>Bacillota</taxon>
        <taxon>Clostridia</taxon>
        <taxon>Eubacteriales</taxon>
        <taxon>Acutalibacteraceae</taxon>
        <taxon>Caproicibacter</taxon>
    </lineage>
</organism>
<proteinExistence type="predicted"/>
<dbReference type="Gene3D" id="3.40.50.720">
    <property type="entry name" value="NAD(P)-binding Rossmann-like Domain"/>
    <property type="match status" value="1"/>
</dbReference>
<dbReference type="SUPFAM" id="SSF51735">
    <property type="entry name" value="NAD(P)-binding Rossmann-fold domains"/>
    <property type="match status" value="1"/>
</dbReference>
<dbReference type="InterPro" id="IPR036291">
    <property type="entry name" value="NAD(P)-bd_dom_sf"/>
</dbReference>
<dbReference type="InterPro" id="IPR050177">
    <property type="entry name" value="Lipid_A_modif_metabolic_enz"/>
</dbReference>
<evidence type="ECO:0000313" key="3">
    <source>
        <dbReference type="Proteomes" id="UP000515909"/>
    </source>
</evidence>
<dbReference type="InterPro" id="IPR001509">
    <property type="entry name" value="Epimerase_deHydtase"/>
</dbReference>
<dbReference type="KEGG" id="cfem:HCR03_09555"/>
<sequence length="319" mass="36148">MKNVLVLGANGFIGQHLVSQLLGKVNVIGYGKTVPPICKCSEFIQGDFTTDTRFENLLRKYHIEVVYHLISTTIPVEGTRNAFQELEENVIPTVRFLEAMKNAGTAQIIFASSGGTVYGESNGYAHRCTDALHPICSYGIQKTTIEQYMQLYEVSFGMDCVIARISNPYGVFPQHDRTQGIIPIFLQRLLRRQPITLYGETIRDYIFISDAVDALLKLMAYRGDQRIFNIGSGIPTGLHHLAEMLEEATQRKFVEIREFPIRSCDVRESVLDITETKKELDWEPKVSLSDGIRKTLKQISLLEQSDQERLIYSGSKECR</sequence>
<dbReference type="Proteomes" id="UP000515909">
    <property type="component" value="Chromosome"/>
</dbReference>
<dbReference type="Pfam" id="PF01370">
    <property type="entry name" value="Epimerase"/>
    <property type="match status" value="1"/>
</dbReference>
<feature type="domain" description="NAD-dependent epimerase/dehydratase" evidence="1">
    <location>
        <begin position="4"/>
        <end position="231"/>
    </location>
</feature>
<dbReference type="PRINTS" id="PR01713">
    <property type="entry name" value="NUCEPIMERASE"/>
</dbReference>
<evidence type="ECO:0000313" key="2">
    <source>
        <dbReference type="EMBL" id="QNK42422.1"/>
    </source>
</evidence>
<dbReference type="RefSeq" id="WP_187037881.1">
    <property type="nucleotide sequence ID" value="NZ_CP060286.1"/>
</dbReference>
<dbReference type="EMBL" id="CP060286">
    <property type="protein sequence ID" value="QNK42422.1"/>
    <property type="molecule type" value="Genomic_DNA"/>
</dbReference>
<dbReference type="AlphaFoldDB" id="A0A7G8TFN1"/>
<reference evidence="2 3" key="1">
    <citation type="submission" date="2020-08" db="EMBL/GenBank/DDBJ databases">
        <title>The isolate Caproiciproducens sp. 7D4C2 produces n-caproate at mildly acidic conditions from hexoses: genome and rBOX comparison with related strains and chain-elongating bacteria.</title>
        <authorList>
            <person name="Esquivel-Elizondo S."/>
            <person name="Bagci C."/>
            <person name="Temovska M."/>
            <person name="Jeon B.S."/>
            <person name="Bessarab I."/>
            <person name="Williams R.B.H."/>
            <person name="Huson D.H."/>
            <person name="Angenent L.T."/>
        </authorList>
    </citation>
    <scope>NUCLEOTIDE SEQUENCE [LARGE SCALE GENOMIC DNA]</scope>
    <source>
        <strain evidence="2 3">7D4C2</strain>
    </source>
</reference>
<dbReference type="PANTHER" id="PTHR43245">
    <property type="entry name" value="BIFUNCTIONAL POLYMYXIN RESISTANCE PROTEIN ARNA"/>
    <property type="match status" value="1"/>
</dbReference>
<name>A0A7G8TFN1_9FIRM</name>
<dbReference type="PANTHER" id="PTHR43245:SF13">
    <property type="entry name" value="UDP-D-APIOSE_UDP-D-XYLOSE SYNTHASE 2"/>
    <property type="match status" value="1"/>
</dbReference>
<accession>A0A7G8TFN1</accession>
<evidence type="ECO:0000259" key="1">
    <source>
        <dbReference type="Pfam" id="PF01370"/>
    </source>
</evidence>
<gene>
    <name evidence="2" type="ORF">HCR03_09555</name>
</gene>
<protein>
    <submittedName>
        <fullName evidence="2">NAD-dependent epimerase/dehydratase family protein</fullName>
    </submittedName>
</protein>